<evidence type="ECO:0000256" key="4">
    <source>
        <dbReference type="ARBA" id="ARBA00022692"/>
    </source>
</evidence>
<dbReference type="Pfam" id="PF13715">
    <property type="entry name" value="CarbopepD_reg_2"/>
    <property type="match status" value="1"/>
</dbReference>
<comment type="caution">
    <text evidence="10">The sequence shown here is derived from an EMBL/GenBank/DDBJ whole genome shotgun (WGS) entry which is preliminary data.</text>
</comment>
<dbReference type="Pfam" id="PF07715">
    <property type="entry name" value="Plug"/>
    <property type="match status" value="1"/>
</dbReference>
<dbReference type="PROSITE" id="PS52016">
    <property type="entry name" value="TONB_DEPENDENT_REC_3"/>
    <property type="match status" value="1"/>
</dbReference>
<dbReference type="OrthoDB" id="9803050at2"/>
<comment type="subcellular location">
    <subcellularLocation>
        <location evidence="1 7">Cell outer membrane</location>
        <topology evidence="1 7">Multi-pass membrane protein</topology>
    </subcellularLocation>
</comment>
<keyword evidence="11" id="KW-1185">Reference proteome</keyword>
<accession>A0A4V3GM22</accession>
<keyword evidence="5 7" id="KW-0472">Membrane</keyword>
<dbReference type="EMBL" id="SODV01000001">
    <property type="protein sequence ID" value="TDX01713.1"/>
    <property type="molecule type" value="Genomic_DNA"/>
</dbReference>
<organism evidence="10 11">
    <name type="scientific">Dinghuibacter silviterrae</name>
    <dbReference type="NCBI Taxonomy" id="1539049"/>
    <lineage>
        <taxon>Bacteria</taxon>
        <taxon>Pseudomonadati</taxon>
        <taxon>Bacteroidota</taxon>
        <taxon>Chitinophagia</taxon>
        <taxon>Chitinophagales</taxon>
        <taxon>Chitinophagaceae</taxon>
        <taxon>Dinghuibacter</taxon>
    </lineage>
</organism>
<feature type="chain" id="PRO_5021021410" evidence="8">
    <location>
        <begin position="17"/>
        <end position="772"/>
    </location>
</feature>
<evidence type="ECO:0000256" key="3">
    <source>
        <dbReference type="ARBA" id="ARBA00022452"/>
    </source>
</evidence>
<feature type="domain" description="TonB-dependent receptor plug" evidence="9">
    <location>
        <begin position="141"/>
        <end position="219"/>
    </location>
</feature>
<evidence type="ECO:0000256" key="7">
    <source>
        <dbReference type="PROSITE-ProRule" id="PRU01360"/>
    </source>
</evidence>
<keyword evidence="8" id="KW-0732">Signal</keyword>
<evidence type="ECO:0000256" key="5">
    <source>
        <dbReference type="ARBA" id="ARBA00023136"/>
    </source>
</evidence>
<dbReference type="InterPro" id="IPR036942">
    <property type="entry name" value="Beta-barrel_TonB_sf"/>
</dbReference>
<keyword evidence="3 7" id="KW-1134">Transmembrane beta strand</keyword>
<dbReference type="Gene3D" id="2.40.170.20">
    <property type="entry name" value="TonB-dependent receptor, beta-barrel domain"/>
    <property type="match status" value="1"/>
</dbReference>
<gene>
    <name evidence="10" type="ORF">EDB95_2755</name>
</gene>
<dbReference type="InterPro" id="IPR008969">
    <property type="entry name" value="CarboxyPept-like_regulatory"/>
</dbReference>
<keyword evidence="6 7" id="KW-0998">Cell outer membrane</keyword>
<evidence type="ECO:0000256" key="2">
    <source>
        <dbReference type="ARBA" id="ARBA00022448"/>
    </source>
</evidence>
<dbReference type="Gene3D" id="2.170.130.10">
    <property type="entry name" value="TonB-dependent receptor, plug domain"/>
    <property type="match status" value="1"/>
</dbReference>
<evidence type="ECO:0000313" key="11">
    <source>
        <dbReference type="Proteomes" id="UP000294498"/>
    </source>
</evidence>
<sequence length="772" mass="85511">MIKLLSVALFAPLALAAQNKDRHTLAGTVRDGSSGETMIGASVVLLERPSVGTVTNAYGFYSITAPAGRYHILISFSGYAPDTVAVNLTRDTTVSVSLSVGQELKEVVIRSNRSNSNITQSLMGVQKLSTADIKNIPVLFGEKDILKTIQLLPGIESAGDGNSGFFVRGGAADQNLILLDEATVYNPSHLLGFFSTFNSDAIKDVTVYKGEMPAQYGGRLSSVLDVRMNDGNDQRYSVSGGIGLIASHLNLEGPIKKNKGSFLITARRTYADLFLKASADTTLRKSQLYFYDLNLKADYSFGDKDRVFLSGYLGQDKLGVTGQFGIDWGNSTATLRWNHIFSNRLFSNTSLIYSNYKYDIGITSNNDDITIASRIIDLHFKEDLQYSLGTDSKLNFGVDVIHHTLSPGIINTNAGASYNPLSLQKKYSLESAAYVSHDWTPARGWKVTYGLRASLFQVLGPGNFYSYDSVGNVDHTETAASGKVVTSYFNLEPRFSTSFQLNDVSSLKLAYARNVQNLHLLSNATSSTPTDLWIPSSPNVKPEIADQVSMGYFRNFSDNRYELSAEVYYKALQNQIDYKNGAQLEANENVEADLLYGPGRAYGLELYAKKKEGRLTGWISYTLSKTEIKVPGINNNTWFPAREDEPNNISIVGTYKVTKKWSFSANWVYNTGYPVTWPSGKYEVNGAPVWLYTERNGNRMPAYHRLDLGATVITKKTAHRESSWTFSVYNAYDRWNAYTITFKQDPNNPSQTIATKTALFGIIPSITYNFKF</sequence>
<keyword evidence="4 7" id="KW-0812">Transmembrane</keyword>
<evidence type="ECO:0000256" key="6">
    <source>
        <dbReference type="ARBA" id="ARBA00023237"/>
    </source>
</evidence>
<dbReference type="InterPro" id="IPR039426">
    <property type="entry name" value="TonB-dep_rcpt-like"/>
</dbReference>
<keyword evidence="2 7" id="KW-0813">Transport</keyword>
<dbReference type="Proteomes" id="UP000294498">
    <property type="component" value="Unassembled WGS sequence"/>
</dbReference>
<evidence type="ECO:0000256" key="1">
    <source>
        <dbReference type="ARBA" id="ARBA00004571"/>
    </source>
</evidence>
<protein>
    <submittedName>
        <fullName evidence="10">TonB-dependent receptor-like protein</fullName>
    </submittedName>
</protein>
<dbReference type="GO" id="GO:0009279">
    <property type="term" value="C:cell outer membrane"/>
    <property type="evidence" value="ECO:0007669"/>
    <property type="project" value="UniProtKB-SubCell"/>
</dbReference>
<keyword evidence="10" id="KW-0675">Receptor</keyword>
<comment type="similarity">
    <text evidence="7">Belongs to the TonB-dependent receptor family.</text>
</comment>
<dbReference type="Gene3D" id="2.60.40.1120">
    <property type="entry name" value="Carboxypeptidase-like, regulatory domain"/>
    <property type="match status" value="1"/>
</dbReference>
<dbReference type="SUPFAM" id="SSF49464">
    <property type="entry name" value="Carboxypeptidase regulatory domain-like"/>
    <property type="match status" value="1"/>
</dbReference>
<evidence type="ECO:0000256" key="8">
    <source>
        <dbReference type="SAM" id="SignalP"/>
    </source>
</evidence>
<dbReference type="SUPFAM" id="SSF56935">
    <property type="entry name" value="Porins"/>
    <property type="match status" value="1"/>
</dbReference>
<dbReference type="InterPro" id="IPR012910">
    <property type="entry name" value="Plug_dom"/>
</dbReference>
<feature type="signal peptide" evidence="8">
    <location>
        <begin position="1"/>
        <end position="16"/>
    </location>
</feature>
<evidence type="ECO:0000259" key="9">
    <source>
        <dbReference type="Pfam" id="PF07715"/>
    </source>
</evidence>
<dbReference type="InterPro" id="IPR037066">
    <property type="entry name" value="Plug_dom_sf"/>
</dbReference>
<proteinExistence type="inferred from homology"/>
<dbReference type="AlphaFoldDB" id="A0A4V3GM22"/>
<evidence type="ECO:0000313" key="10">
    <source>
        <dbReference type="EMBL" id="TDX01713.1"/>
    </source>
</evidence>
<name>A0A4V3GM22_9BACT</name>
<reference evidence="10 11" key="1">
    <citation type="submission" date="2019-03" db="EMBL/GenBank/DDBJ databases">
        <title>Genomic Encyclopedia of Type Strains, Phase IV (KMG-IV): sequencing the most valuable type-strain genomes for metagenomic binning, comparative biology and taxonomic classification.</title>
        <authorList>
            <person name="Goeker M."/>
        </authorList>
    </citation>
    <scope>NUCLEOTIDE SEQUENCE [LARGE SCALE GENOMIC DNA]</scope>
    <source>
        <strain evidence="10 11">DSM 100059</strain>
    </source>
</reference>